<name>A0A834XDG0_9FABA</name>
<keyword evidence="3" id="KW-1185">Reference proteome</keyword>
<dbReference type="AlphaFoldDB" id="A0A834XDG0"/>
<evidence type="ECO:0000313" key="2">
    <source>
        <dbReference type="EMBL" id="KAF7842181.1"/>
    </source>
</evidence>
<gene>
    <name evidence="2" type="ORF">G2W53_004479</name>
</gene>
<dbReference type="EMBL" id="JAAIUW010000002">
    <property type="protein sequence ID" value="KAF7842181.1"/>
    <property type="molecule type" value="Genomic_DNA"/>
</dbReference>
<accession>A0A834XDG0</accession>
<evidence type="ECO:0000256" key="1">
    <source>
        <dbReference type="SAM" id="MobiDB-lite"/>
    </source>
</evidence>
<proteinExistence type="predicted"/>
<comment type="caution">
    <text evidence="2">The sequence shown here is derived from an EMBL/GenBank/DDBJ whole genome shotgun (WGS) entry which is preliminary data.</text>
</comment>
<protein>
    <submittedName>
        <fullName evidence="2">Uncharacterized protein</fullName>
    </submittedName>
</protein>
<reference evidence="2" key="1">
    <citation type="submission" date="2020-09" db="EMBL/GenBank/DDBJ databases">
        <title>Genome-Enabled Discovery of Anthraquinone Biosynthesis in Senna tora.</title>
        <authorList>
            <person name="Kang S.-H."/>
            <person name="Pandey R.P."/>
            <person name="Lee C.-M."/>
            <person name="Sim J.-S."/>
            <person name="Jeong J.-T."/>
            <person name="Choi B.-S."/>
            <person name="Jung M."/>
            <person name="Ginzburg D."/>
            <person name="Zhao K."/>
            <person name="Won S.Y."/>
            <person name="Oh T.-J."/>
            <person name="Yu Y."/>
            <person name="Kim N.-H."/>
            <person name="Lee O.R."/>
            <person name="Lee T.-H."/>
            <person name="Bashyal P."/>
            <person name="Kim T.-S."/>
            <person name="Lee W.-H."/>
            <person name="Kawkins C."/>
            <person name="Kim C.-K."/>
            <person name="Kim J.S."/>
            <person name="Ahn B.O."/>
            <person name="Rhee S.Y."/>
            <person name="Sohng J.K."/>
        </authorList>
    </citation>
    <scope>NUCLEOTIDE SEQUENCE</scope>
    <source>
        <tissue evidence="2">Leaf</tissue>
    </source>
</reference>
<evidence type="ECO:0000313" key="3">
    <source>
        <dbReference type="Proteomes" id="UP000634136"/>
    </source>
</evidence>
<dbReference type="Proteomes" id="UP000634136">
    <property type="component" value="Unassembled WGS sequence"/>
</dbReference>
<feature type="region of interest" description="Disordered" evidence="1">
    <location>
        <begin position="1"/>
        <end position="31"/>
    </location>
</feature>
<organism evidence="2 3">
    <name type="scientific">Senna tora</name>
    <dbReference type="NCBI Taxonomy" id="362788"/>
    <lineage>
        <taxon>Eukaryota</taxon>
        <taxon>Viridiplantae</taxon>
        <taxon>Streptophyta</taxon>
        <taxon>Embryophyta</taxon>
        <taxon>Tracheophyta</taxon>
        <taxon>Spermatophyta</taxon>
        <taxon>Magnoliopsida</taxon>
        <taxon>eudicotyledons</taxon>
        <taxon>Gunneridae</taxon>
        <taxon>Pentapetalae</taxon>
        <taxon>rosids</taxon>
        <taxon>fabids</taxon>
        <taxon>Fabales</taxon>
        <taxon>Fabaceae</taxon>
        <taxon>Caesalpinioideae</taxon>
        <taxon>Cassia clade</taxon>
        <taxon>Senna</taxon>
    </lineage>
</organism>
<sequence length="51" mass="5667">MWMKYGVKSRTQNGGEGSLLVTTSKNDGAEQGVRLDNNERRELRTLSRGIG</sequence>